<dbReference type="SUPFAM" id="SSF54826">
    <property type="entry name" value="Enolase N-terminal domain-like"/>
    <property type="match status" value="1"/>
</dbReference>
<feature type="region of interest" description="Disordered" evidence="1">
    <location>
        <begin position="1"/>
        <end position="69"/>
    </location>
</feature>
<dbReference type="InterPro" id="IPR020811">
    <property type="entry name" value="Enolase_N"/>
</dbReference>
<dbReference type="SMART" id="SM01193">
    <property type="entry name" value="Enolase_N"/>
    <property type="match status" value="1"/>
</dbReference>
<proteinExistence type="predicted"/>
<protein>
    <submittedName>
        <fullName evidence="3">Putative PhpH</fullName>
    </submittedName>
</protein>
<evidence type="ECO:0000256" key="1">
    <source>
        <dbReference type="SAM" id="MobiDB-lite"/>
    </source>
</evidence>
<evidence type="ECO:0000259" key="2">
    <source>
        <dbReference type="SMART" id="SM01193"/>
    </source>
</evidence>
<feature type="domain" description="Enolase N-terminal" evidence="2">
    <location>
        <begin position="75"/>
        <end position="191"/>
    </location>
</feature>
<name>A7KN87_STRHY</name>
<feature type="non-terminal residue" evidence="3">
    <location>
        <position position="193"/>
    </location>
</feature>
<dbReference type="EMBL" id="EF486266">
    <property type="protein sequence ID" value="ABR87933.1"/>
    <property type="molecule type" value="Genomic_DNA"/>
</dbReference>
<feature type="compositionally biased region" description="Basic residues" evidence="1">
    <location>
        <begin position="47"/>
        <end position="56"/>
    </location>
</feature>
<feature type="non-terminal residue" evidence="3">
    <location>
        <position position="1"/>
    </location>
</feature>
<reference evidence="3" key="2">
    <citation type="submission" date="2007-03" db="EMBL/GenBank/DDBJ databases">
        <authorList>
            <person name="Blodgett J.A.V."/>
            <person name="Metcalf W.W."/>
        </authorList>
    </citation>
    <scope>NUCLEOTIDE SEQUENCE</scope>
    <source>
        <strain evidence="3">ATCC 21705</strain>
    </source>
</reference>
<dbReference type="AlphaFoldDB" id="A7KN87"/>
<dbReference type="InterPro" id="IPR029017">
    <property type="entry name" value="Enolase-like_N"/>
</dbReference>
<dbReference type="Gene3D" id="3.30.390.10">
    <property type="entry name" value="Enolase-like, N-terminal domain"/>
    <property type="match status" value="1"/>
</dbReference>
<sequence>GRHTGRHLRPRDPLRTGHPQPRPGAGGRRRSGGGRRPGDRVRGEGRTRRRARRGPCRRPPGCPAARAGRGARMTITAVRLRGILDSRARVTLEAEVTLASGHTGTGSAPRAIAPGRLERRRGPGPALGPITVPAVSAALTDGTVQGQQQCDTRLVGLYEADEAGSDLTLALSLAHARAEAAARGIPLHTHLWQ</sequence>
<organism evidence="3">
    <name type="scientific">Streptomyces hygroscopicus</name>
    <dbReference type="NCBI Taxonomy" id="1912"/>
    <lineage>
        <taxon>Bacteria</taxon>
        <taxon>Bacillati</taxon>
        <taxon>Actinomycetota</taxon>
        <taxon>Actinomycetes</taxon>
        <taxon>Kitasatosporales</taxon>
        <taxon>Streptomycetaceae</taxon>
        <taxon>Streptomyces</taxon>
        <taxon>Streptomyces violaceusniger group</taxon>
    </lineage>
</organism>
<reference evidence="3" key="1">
    <citation type="journal article" date="2007" name="Nat. Chem. Biol.">
        <title>Unusual transformations in the biosynthesis of the antibiotic phosphinothricin tripeptide.</title>
        <authorList>
            <person name="Blodgett J.A."/>
            <person name="Thomas P.M."/>
            <person name="Li G."/>
            <person name="Velasquez J.E."/>
            <person name="van der Donk W.A."/>
            <person name="Kelleher N.L."/>
            <person name="Metcalf W.W."/>
        </authorList>
    </citation>
    <scope>NUCLEOTIDE SEQUENCE</scope>
    <source>
        <strain evidence="3">ATCC 21705</strain>
    </source>
</reference>
<feature type="compositionally biased region" description="Basic and acidic residues" evidence="1">
    <location>
        <begin position="36"/>
        <end position="46"/>
    </location>
</feature>
<accession>A7KN87</accession>
<evidence type="ECO:0000313" key="3">
    <source>
        <dbReference type="EMBL" id="ABR87933.1"/>
    </source>
</evidence>